<keyword evidence="3" id="KW-1185">Reference proteome</keyword>
<feature type="transmembrane region" description="Helical" evidence="1">
    <location>
        <begin position="113"/>
        <end position="136"/>
    </location>
</feature>
<evidence type="ECO:0000313" key="3">
    <source>
        <dbReference type="Proteomes" id="UP000606889"/>
    </source>
</evidence>
<evidence type="ECO:0000313" key="2">
    <source>
        <dbReference type="EMBL" id="MBC5647855.1"/>
    </source>
</evidence>
<keyword evidence="1" id="KW-0472">Membrane</keyword>
<proteinExistence type="predicted"/>
<feature type="transmembrane region" description="Helical" evidence="1">
    <location>
        <begin position="244"/>
        <end position="265"/>
    </location>
</feature>
<organism evidence="2 3">
    <name type="scientific">Christensenella tenuis</name>
    <dbReference type="NCBI Taxonomy" id="2763033"/>
    <lineage>
        <taxon>Bacteria</taxon>
        <taxon>Bacillati</taxon>
        <taxon>Bacillota</taxon>
        <taxon>Clostridia</taxon>
        <taxon>Christensenellales</taxon>
        <taxon>Christensenellaceae</taxon>
        <taxon>Christensenella</taxon>
    </lineage>
</organism>
<reference evidence="2 3" key="1">
    <citation type="submission" date="2020-08" db="EMBL/GenBank/DDBJ databases">
        <title>Genome public.</title>
        <authorList>
            <person name="Liu C."/>
            <person name="Sun Q."/>
        </authorList>
    </citation>
    <scope>NUCLEOTIDE SEQUENCE [LARGE SCALE GENOMIC DNA]</scope>
    <source>
        <strain evidence="2 3">NSJ-35</strain>
    </source>
</reference>
<protein>
    <recommendedName>
        <fullName evidence="4">Glycosyltransferase RgtA/B/C/D-like domain-containing protein</fullName>
    </recommendedName>
</protein>
<feature type="transmembrane region" description="Helical" evidence="1">
    <location>
        <begin position="89"/>
        <end position="107"/>
    </location>
</feature>
<accession>A0ABR7EDI9</accession>
<feature type="transmembrane region" description="Helical" evidence="1">
    <location>
        <begin position="424"/>
        <end position="446"/>
    </location>
</feature>
<feature type="transmembrane region" description="Helical" evidence="1">
    <location>
        <begin position="35"/>
        <end position="55"/>
    </location>
</feature>
<feature type="transmembrane region" description="Helical" evidence="1">
    <location>
        <begin position="337"/>
        <end position="355"/>
    </location>
</feature>
<evidence type="ECO:0000256" key="1">
    <source>
        <dbReference type="SAM" id="Phobius"/>
    </source>
</evidence>
<sequence>MVLLFIVSAFLVVFYLTNGFSLRESMLSKRGEKFLFWGACLICTCIVYCFSYYPASIMEYVSLHHEHAYYNSIYNVMHGIPYSDEVTSIYGHYAILLAPILNLARIFGATDVFHIFTMCMSLLVALSYLLACYAIYSLVTNRYIRYIGLIALLLVPAALKASPYYQIYPHRTIIIALFIALMVFHARNAAKRKWVEILGFIFCALSVVWNTELGICAIAAWAGYLTYIALLRRRQGVGKCCERIFLYVLGGLGSFAGAYLITNLYNVAAGGNVLEIMDFIFPLLSKTYDIENMLSIGLDYGASYWIGRIILFYTFIGFALVRLFSHKNNLGKADYKCAVYLGITVISMGAFSYFINRATYPNQTISYMGVILLLCVLAQQYFASMKRFLCNRNKEYACRKDSLNETGHSKKKERRFESFSGAKAAIGLSALVLVFAIAVVTVMGMGNNYTKNLTLLRDKKSVDLIAEEVAAKVPVGTKAMGYGIPEIYSMIGRDTQLYTMDFSDMSATEQTGIYASQQLAALREEPLLTTARSLERLEQDWPEAVKEFRETHILANEFGINEMLAKNDIKAGFCETLQYYVPLYE</sequence>
<dbReference type="RefSeq" id="WP_186857365.1">
    <property type="nucleotide sequence ID" value="NZ_JACOON010000002.1"/>
</dbReference>
<name>A0ABR7EDI9_9FIRM</name>
<keyword evidence="1" id="KW-0812">Transmembrane</keyword>
<feature type="transmembrane region" description="Helical" evidence="1">
    <location>
        <begin position="143"/>
        <end position="161"/>
    </location>
</feature>
<feature type="transmembrane region" description="Helical" evidence="1">
    <location>
        <begin position="167"/>
        <end position="186"/>
    </location>
</feature>
<feature type="transmembrane region" description="Helical" evidence="1">
    <location>
        <begin position="215"/>
        <end position="232"/>
    </location>
</feature>
<comment type="caution">
    <text evidence="2">The sequence shown here is derived from an EMBL/GenBank/DDBJ whole genome shotgun (WGS) entry which is preliminary data.</text>
</comment>
<dbReference type="Proteomes" id="UP000606889">
    <property type="component" value="Unassembled WGS sequence"/>
</dbReference>
<gene>
    <name evidence="2" type="ORF">H8S18_05865</name>
</gene>
<feature type="transmembrane region" description="Helical" evidence="1">
    <location>
        <begin position="302"/>
        <end position="325"/>
    </location>
</feature>
<dbReference type="EMBL" id="JACOON010000002">
    <property type="protein sequence ID" value="MBC5647855.1"/>
    <property type="molecule type" value="Genomic_DNA"/>
</dbReference>
<evidence type="ECO:0008006" key="4">
    <source>
        <dbReference type="Google" id="ProtNLM"/>
    </source>
</evidence>
<feature type="transmembrane region" description="Helical" evidence="1">
    <location>
        <begin position="367"/>
        <end position="384"/>
    </location>
</feature>
<keyword evidence="1" id="KW-1133">Transmembrane helix</keyword>